<dbReference type="EMBL" id="SZYD01000019">
    <property type="protein sequence ID" value="KAD2393180.1"/>
    <property type="molecule type" value="Genomic_DNA"/>
</dbReference>
<dbReference type="InterPro" id="IPR006912">
    <property type="entry name" value="Harbinger_derived_prot"/>
</dbReference>
<evidence type="ECO:0000313" key="1">
    <source>
        <dbReference type="EMBL" id="KAD2393180.1"/>
    </source>
</evidence>
<dbReference type="PANTHER" id="PTHR47150">
    <property type="entry name" value="OS12G0169200 PROTEIN"/>
    <property type="match status" value="1"/>
</dbReference>
<organism evidence="1 2">
    <name type="scientific">Mikania micrantha</name>
    <name type="common">bitter vine</name>
    <dbReference type="NCBI Taxonomy" id="192012"/>
    <lineage>
        <taxon>Eukaryota</taxon>
        <taxon>Viridiplantae</taxon>
        <taxon>Streptophyta</taxon>
        <taxon>Embryophyta</taxon>
        <taxon>Tracheophyta</taxon>
        <taxon>Spermatophyta</taxon>
        <taxon>Magnoliopsida</taxon>
        <taxon>eudicotyledons</taxon>
        <taxon>Gunneridae</taxon>
        <taxon>Pentapetalae</taxon>
        <taxon>asterids</taxon>
        <taxon>campanulids</taxon>
        <taxon>Asterales</taxon>
        <taxon>Asteraceae</taxon>
        <taxon>Asteroideae</taxon>
        <taxon>Heliantheae alliance</taxon>
        <taxon>Eupatorieae</taxon>
        <taxon>Mikania</taxon>
    </lineage>
</organism>
<dbReference type="Proteomes" id="UP000326396">
    <property type="component" value="Linkage Group LG9"/>
</dbReference>
<keyword evidence="2" id="KW-1185">Reference proteome</keyword>
<reference evidence="1 2" key="1">
    <citation type="submission" date="2019-05" db="EMBL/GenBank/DDBJ databases">
        <title>Mikania micrantha, genome provides insights into the molecular mechanism of rapid growth.</title>
        <authorList>
            <person name="Liu B."/>
        </authorList>
    </citation>
    <scope>NUCLEOTIDE SEQUENCE [LARGE SCALE GENOMIC DNA]</scope>
    <source>
        <strain evidence="1">NLD-2019</strain>
        <tissue evidence="1">Leaf</tissue>
    </source>
</reference>
<sequence length="342" mass="39783">MPRDLFLRIVDDIEMNYRYFQTLFDARGHQSFTALQKCTSAIRQLAYGDAPDALDEYLQMSGRTSRESLDHFCDGVICLYAKEFLQKPTYNDVQLLYQAHSERHKFPGMLGSIDCTHWVWKNCPIEWHGQYTRGDYKVPTVMLEAVASQDTWFWHAFFGPPGSNNDLNVLDRSYVFSNILDGSAPKCPFMVNGVEYKLGYYLGDGIYPSWATILKSLQHPPENDLKRCQFKRAQEAARKDVERAFGILKGKWNILHRPTKQMHPRSLRKIMYACIILHNMILKWNGSAISPEHIEDPPSDEQPEEDILYQLRSRTTHENIRADLIEHLEHLSQQYHANNPNN</sequence>
<protein>
    <recommendedName>
        <fullName evidence="3">DDE Tnp4 domain-containing protein</fullName>
    </recommendedName>
</protein>
<dbReference type="Pfam" id="PF04827">
    <property type="entry name" value="Plant_tran"/>
    <property type="match status" value="1"/>
</dbReference>
<evidence type="ECO:0008006" key="3">
    <source>
        <dbReference type="Google" id="ProtNLM"/>
    </source>
</evidence>
<dbReference type="AlphaFoldDB" id="A0A5N6LLS4"/>
<comment type="caution">
    <text evidence="1">The sequence shown here is derived from an EMBL/GenBank/DDBJ whole genome shotgun (WGS) entry which is preliminary data.</text>
</comment>
<accession>A0A5N6LLS4</accession>
<dbReference type="OrthoDB" id="1521186at2759"/>
<evidence type="ECO:0000313" key="2">
    <source>
        <dbReference type="Proteomes" id="UP000326396"/>
    </source>
</evidence>
<name>A0A5N6LLS4_9ASTR</name>
<proteinExistence type="predicted"/>
<dbReference type="PANTHER" id="PTHR47150:SF5">
    <property type="entry name" value="OS07G0546750 PROTEIN"/>
    <property type="match status" value="1"/>
</dbReference>
<gene>
    <name evidence="1" type="ORF">E3N88_40157</name>
</gene>